<evidence type="ECO:0000313" key="2">
    <source>
        <dbReference type="EMBL" id="KAJ8980413.1"/>
    </source>
</evidence>
<proteinExistence type="predicted"/>
<dbReference type="Proteomes" id="UP001162164">
    <property type="component" value="Unassembled WGS sequence"/>
</dbReference>
<dbReference type="EMBL" id="JAPWTJ010000263">
    <property type="protein sequence ID" value="KAJ8980413.1"/>
    <property type="molecule type" value="Genomic_DNA"/>
</dbReference>
<organism evidence="2 3">
    <name type="scientific">Molorchus minor</name>
    <dbReference type="NCBI Taxonomy" id="1323400"/>
    <lineage>
        <taxon>Eukaryota</taxon>
        <taxon>Metazoa</taxon>
        <taxon>Ecdysozoa</taxon>
        <taxon>Arthropoda</taxon>
        <taxon>Hexapoda</taxon>
        <taxon>Insecta</taxon>
        <taxon>Pterygota</taxon>
        <taxon>Neoptera</taxon>
        <taxon>Endopterygota</taxon>
        <taxon>Coleoptera</taxon>
        <taxon>Polyphaga</taxon>
        <taxon>Cucujiformia</taxon>
        <taxon>Chrysomeloidea</taxon>
        <taxon>Cerambycidae</taxon>
        <taxon>Lamiinae</taxon>
        <taxon>Monochamini</taxon>
        <taxon>Molorchus</taxon>
    </lineage>
</organism>
<protein>
    <submittedName>
        <fullName evidence="2">Uncharacterized protein</fullName>
    </submittedName>
</protein>
<reference evidence="2" key="1">
    <citation type="journal article" date="2023" name="Insect Mol. Biol.">
        <title>Genome sequencing provides insights into the evolution of gene families encoding plant cell wall-degrading enzymes in longhorned beetles.</title>
        <authorList>
            <person name="Shin N.R."/>
            <person name="Okamura Y."/>
            <person name="Kirsch R."/>
            <person name="Pauchet Y."/>
        </authorList>
    </citation>
    <scope>NUCLEOTIDE SEQUENCE</scope>
    <source>
        <strain evidence="2">MMC_N1</strain>
    </source>
</reference>
<keyword evidence="3" id="KW-1185">Reference proteome</keyword>
<evidence type="ECO:0000256" key="1">
    <source>
        <dbReference type="SAM" id="MobiDB-lite"/>
    </source>
</evidence>
<sequence length="93" mass="10760">MLKILPFLVVPEINQTRNTHPRVKLLTKLPLRQTLLTYMPVIRALGNYTIDQRHPIEKPYIFGYDFQTSSSSDVSEDDTDGKTTSTKYRCIDD</sequence>
<gene>
    <name evidence="2" type="ORF">NQ317_009408</name>
</gene>
<comment type="caution">
    <text evidence="2">The sequence shown here is derived from an EMBL/GenBank/DDBJ whole genome shotgun (WGS) entry which is preliminary data.</text>
</comment>
<accession>A0ABQ9JQY1</accession>
<name>A0ABQ9JQY1_9CUCU</name>
<feature type="region of interest" description="Disordered" evidence="1">
    <location>
        <begin position="69"/>
        <end position="93"/>
    </location>
</feature>
<evidence type="ECO:0000313" key="3">
    <source>
        <dbReference type="Proteomes" id="UP001162164"/>
    </source>
</evidence>